<evidence type="ECO:0000313" key="1">
    <source>
        <dbReference type="EMBL" id="KDO39418.1"/>
    </source>
</evidence>
<reference evidence="1 2" key="1">
    <citation type="submission" date="2014-04" db="EMBL/GenBank/DDBJ databases">
        <authorList>
            <consortium name="International Citrus Genome Consortium"/>
            <person name="Gmitter F."/>
            <person name="Chen C."/>
            <person name="Farmerie W."/>
            <person name="Harkins T."/>
            <person name="Desany B."/>
            <person name="Mohiuddin M."/>
            <person name="Kodira C."/>
            <person name="Borodovsky M."/>
            <person name="Lomsadze A."/>
            <person name="Burns P."/>
            <person name="Jenkins J."/>
            <person name="Prochnik S."/>
            <person name="Shu S."/>
            <person name="Chapman J."/>
            <person name="Pitluck S."/>
            <person name="Schmutz J."/>
            <person name="Rokhsar D."/>
        </authorList>
    </citation>
    <scope>NUCLEOTIDE SEQUENCE</scope>
</reference>
<protein>
    <submittedName>
        <fullName evidence="1">Uncharacterized protein</fullName>
    </submittedName>
</protein>
<gene>
    <name evidence="1" type="ORF">CISIN_1g032746mg</name>
</gene>
<keyword evidence="2" id="KW-1185">Reference proteome</keyword>
<dbReference type="Proteomes" id="UP000027120">
    <property type="component" value="Unassembled WGS sequence"/>
</dbReference>
<sequence length="134" mass="15934">MRRRRGMRDIQSFQSLKVCIFLREKRRLWMSMRAIQMKWHTLSFCAEGKQAMRRRRQNLSVELIEGSKFILTMNLMAKVVLQLSMMMMKKAKRNMTELEEDDEEGDVYEDEEGAVKVKGIEGNDARGVRRGQWK</sequence>
<proteinExistence type="predicted"/>
<accession>A0A067D995</accession>
<name>A0A067D995_CITSI</name>
<dbReference type="EMBL" id="KK786633">
    <property type="protein sequence ID" value="KDO39418.1"/>
    <property type="molecule type" value="Genomic_DNA"/>
</dbReference>
<evidence type="ECO:0000313" key="2">
    <source>
        <dbReference type="Proteomes" id="UP000027120"/>
    </source>
</evidence>
<organism evidence="1 2">
    <name type="scientific">Citrus sinensis</name>
    <name type="common">Sweet orange</name>
    <name type="synonym">Citrus aurantium var. sinensis</name>
    <dbReference type="NCBI Taxonomy" id="2711"/>
    <lineage>
        <taxon>Eukaryota</taxon>
        <taxon>Viridiplantae</taxon>
        <taxon>Streptophyta</taxon>
        <taxon>Embryophyta</taxon>
        <taxon>Tracheophyta</taxon>
        <taxon>Spermatophyta</taxon>
        <taxon>Magnoliopsida</taxon>
        <taxon>eudicotyledons</taxon>
        <taxon>Gunneridae</taxon>
        <taxon>Pentapetalae</taxon>
        <taxon>rosids</taxon>
        <taxon>malvids</taxon>
        <taxon>Sapindales</taxon>
        <taxon>Rutaceae</taxon>
        <taxon>Aurantioideae</taxon>
        <taxon>Citrus</taxon>
    </lineage>
</organism>
<dbReference type="AlphaFoldDB" id="A0A067D995"/>